<proteinExistence type="predicted"/>
<dbReference type="Pfam" id="PF19564">
    <property type="entry name" value="DUF6086"/>
    <property type="match status" value="1"/>
</dbReference>
<organism evidence="1 2">
    <name type="scientific">Actinoplanes sichuanensis</name>
    <dbReference type="NCBI Taxonomy" id="512349"/>
    <lineage>
        <taxon>Bacteria</taxon>
        <taxon>Bacillati</taxon>
        <taxon>Actinomycetota</taxon>
        <taxon>Actinomycetes</taxon>
        <taxon>Micromonosporales</taxon>
        <taxon>Micromonosporaceae</taxon>
        <taxon>Actinoplanes</taxon>
    </lineage>
</organism>
<comment type="caution">
    <text evidence="1">The sequence shown here is derived from an EMBL/GenBank/DDBJ whole genome shotgun (WGS) entry which is preliminary data.</text>
</comment>
<evidence type="ECO:0000313" key="2">
    <source>
        <dbReference type="Proteomes" id="UP001597183"/>
    </source>
</evidence>
<keyword evidence="2" id="KW-1185">Reference proteome</keyword>
<protein>
    <submittedName>
        <fullName evidence="1">DUF6086 family protein</fullName>
    </submittedName>
</protein>
<name>A0ABW4APP2_9ACTN</name>
<dbReference type="EMBL" id="JBHTMK010000057">
    <property type="protein sequence ID" value="MFD1372640.1"/>
    <property type="molecule type" value="Genomic_DNA"/>
</dbReference>
<dbReference type="InterPro" id="IPR045732">
    <property type="entry name" value="DUF6086"/>
</dbReference>
<sequence>MTYVFLADGPERRTVWSPVSRAGALYVGMINVVADVYAAPTGMTARADDLHVIDPDRFEAFVRHVLSAYTSTTHGEILALLDGVLPPSTVLLERCGRPLAPRNDGERAVVERGRALNMVW</sequence>
<dbReference type="RefSeq" id="WP_317786349.1">
    <property type="nucleotide sequence ID" value="NZ_AP028461.1"/>
</dbReference>
<gene>
    <name evidence="1" type="ORF">ACFQ5G_45570</name>
</gene>
<reference evidence="2" key="1">
    <citation type="journal article" date="2019" name="Int. J. Syst. Evol. Microbiol.">
        <title>The Global Catalogue of Microorganisms (GCM) 10K type strain sequencing project: providing services to taxonomists for standard genome sequencing and annotation.</title>
        <authorList>
            <consortium name="The Broad Institute Genomics Platform"/>
            <consortium name="The Broad Institute Genome Sequencing Center for Infectious Disease"/>
            <person name="Wu L."/>
            <person name="Ma J."/>
        </authorList>
    </citation>
    <scope>NUCLEOTIDE SEQUENCE [LARGE SCALE GENOMIC DNA]</scope>
    <source>
        <strain evidence="2">CCM 7526</strain>
    </source>
</reference>
<accession>A0ABW4APP2</accession>
<dbReference type="Proteomes" id="UP001597183">
    <property type="component" value="Unassembled WGS sequence"/>
</dbReference>
<evidence type="ECO:0000313" key="1">
    <source>
        <dbReference type="EMBL" id="MFD1372640.1"/>
    </source>
</evidence>